<gene>
    <name evidence="2" type="ordered locus">XACa0012</name>
</gene>
<feature type="compositionally biased region" description="Polar residues" evidence="1">
    <location>
        <begin position="33"/>
        <end position="52"/>
    </location>
</feature>
<evidence type="ECO:0000313" key="3">
    <source>
        <dbReference type="Proteomes" id="UP000000576"/>
    </source>
</evidence>
<sequence length="122" mass="13463">MRDHGIDFGLYLAGGLWHYESSVKRVSSAASSGKETASTSAGTPTVSQARTSSFNSPVVAFLRTRKSSIARSACAPFWLRSISARRPTSSCRSAHASMLSRPDSRWLPRSRDLSRMYFDRCL</sequence>
<keyword evidence="2" id="KW-0614">Plasmid</keyword>
<accession>A0AAI7ZJA8</accession>
<feature type="region of interest" description="Disordered" evidence="1">
    <location>
        <begin position="28"/>
        <end position="52"/>
    </location>
</feature>
<dbReference type="AlphaFoldDB" id="A0AAI7ZJA8"/>
<protein>
    <submittedName>
        <fullName evidence="2">Uncharacterized protein</fullName>
    </submittedName>
</protein>
<dbReference type="Proteomes" id="UP000000576">
    <property type="component" value="Plasmid pXAC33"/>
</dbReference>
<proteinExistence type="predicted"/>
<evidence type="ECO:0000256" key="1">
    <source>
        <dbReference type="SAM" id="MobiDB-lite"/>
    </source>
</evidence>
<name>A0AAI7ZJA8_XANAC</name>
<evidence type="ECO:0000313" key="2">
    <source>
        <dbReference type="EMBL" id="AAM39216.1"/>
    </source>
</evidence>
<organism evidence="2 3">
    <name type="scientific">Xanthomonas axonopodis pv. citri (strain 306)</name>
    <dbReference type="NCBI Taxonomy" id="190486"/>
    <lineage>
        <taxon>Bacteria</taxon>
        <taxon>Pseudomonadati</taxon>
        <taxon>Pseudomonadota</taxon>
        <taxon>Gammaproteobacteria</taxon>
        <taxon>Lysobacterales</taxon>
        <taxon>Lysobacteraceae</taxon>
        <taxon>Xanthomonas</taxon>
    </lineage>
</organism>
<reference evidence="2 3" key="1">
    <citation type="journal article" date="2002" name="Nature">
        <title>Comparison of the genomes of two Xanthomonas pathogens with differing host specificities.</title>
        <authorList>
            <person name="da Silva A.C."/>
            <person name="Ferro J.A."/>
            <person name="Reinach F.C."/>
            <person name="Farah C.S."/>
            <person name="Furlan L.R."/>
            <person name="Quaggio R.B."/>
            <person name="Monteiro-Vitorello C.B."/>
            <person name="Van Sluys M.A."/>
            <person name="Almeida N.F."/>
            <person name="Alves L.M."/>
            <person name="do Amaral A.M."/>
            <person name="Bertolini M.C."/>
            <person name="Camargo L.E."/>
            <person name="Camarotte G."/>
            <person name="Cannavan F."/>
            <person name="Cardozo J."/>
            <person name="Chambergo F."/>
            <person name="Ciapina L.P."/>
            <person name="Cicarelli R.M."/>
            <person name="Coutinho L.L."/>
            <person name="Cursino-Santos J.R."/>
            <person name="El-Dorry H."/>
            <person name="Faria J.B."/>
            <person name="Ferreira A.J."/>
            <person name="Ferreira R.C."/>
            <person name="Ferro M.I."/>
            <person name="Formighieri E.F."/>
            <person name="Franco M.C."/>
            <person name="Greggio C.C."/>
            <person name="Gruber A."/>
            <person name="Katsuyama A.M."/>
            <person name="Kishi L.T."/>
            <person name="Leite R.P."/>
            <person name="Lemos E.G."/>
            <person name="Lemos M.V."/>
            <person name="Locali E.C."/>
            <person name="Machado M.A."/>
            <person name="Madeira A.M."/>
            <person name="Martinez-Rossi N.M."/>
            <person name="Martins E.C."/>
            <person name="Meidanis J."/>
            <person name="Menck C.F."/>
            <person name="Miyaki C.Y."/>
            <person name="Moon D.H."/>
            <person name="Moreira L.M."/>
            <person name="Novo M.T."/>
            <person name="Okura V.K."/>
            <person name="Oliveira M.C."/>
            <person name="Oliveira V.R."/>
            <person name="Pereira H.A."/>
            <person name="Rossi A."/>
            <person name="Sena J.A."/>
            <person name="Silva C."/>
            <person name="de Souza R.F."/>
            <person name="Spinola L.A."/>
            <person name="Takita M.A."/>
            <person name="Tamura R.E."/>
            <person name="Teixeira E.C."/>
            <person name="Tezza R.I."/>
            <person name="Trindade dos Santos M."/>
            <person name="Truffi D."/>
            <person name="Tsai S.M."/>
            <person name="White F.F."/>
            <person name="Setubal J.C."/>
            <person name="Kitajima J.P."/>
        </authorList>
    </citation>
    <scope>NUCLEOTIDE SEQUENCE [LARGE SCALE GENOMIC DNA]</scope>
    <source>
        <strain evidence="2 3">306</strain>
    </source>
</reference>
<dbReference type="EMBL" id="AE008924">
    <property type="protein sequence ID" value="AAM39216.1"/>
    <property type="molecule type" value="Genomic_DNA"/>
</dbReference>
<geneLocation type="plasmid" evidence="2 3">
    <name>pXAC33</name>
</geneLocation>
<dbReference type="KEGG" id="xac:XACa0012"/>